<accession>A0AAD7Y5R8</accession>
<name>A0AAD7Y5R8_MYTSE</name>
<organism evidence="9 10">
    <name type="scientific">Mythimna separata</name>
    <name type="common">Oriental armyworm</name>
    <name type="synonym">Pseudaletia separata</name>
    <dbReference type="NCBI Taxonomy" id="271217"/>
    <lineage>
        <taxon>Eukaryota</taxon>
        <taxon>Metazoa</taxon>
        <taxon>Ecdysozoa</taxon>
        <taxon>Arthropoda</taxon>
        <taxon>Hexapoda</taxon>
        <taxon>Insecta</taxon>
        <taxon>Pterygota</taxon>
        <taxon>Neoptera</taxon>
        <taxon>Endopterygota</taxon>
        <taxon>Lepidoptera</taxon>
        <taxon>Glossata</taxon>
        <taxon>Ditrysia</taxon>
        <taxon>Noctuoidea</taxon>
        <taxon>Noctuidae</taxon>
        <taxon>Noctuinae</taxon>
        <taxon>Hadenini</taxon>
        <taxon>Mythimna</taxon>
    </lineage>
</organism>
<proteinExistence type="predicted"/>
<evidence type="ECO:0000313" key="10">
    <source>
        <dbReference type="Proteomes" id="UP001231518"/>
    </source>
</evidence>
<keyword evidence="7" id="KW-0720">Serine protease</keyword>
<dbReference type="PROSITE" id="PS50240">
    <property type="entry name" value="TRYPSIN_DOM"/>
    <property type="match status" value="1"/>
</dbReference>
<keyword evidence="7" id="KW-0645">Protease</keyword>
<dbReference type="GO" id="GO:0005576">
    <property type="term" value="C:extracellular region"/>
    <property type="evidence" value="ECO:0007669"/>
    <property type="project" value="UniProtKB-SubCell"/>
</dbReference>
<keyword evidence="2" id="KW-0800">Toxin</keyword>
<sequence>MGCLEAFLSQHFPCNMYERFKNLDDSIHCYDISLEEHDELNHTTYIQDMRIRHPHLALIGYGDDNPDYARWLCSGSIISDKYILTAAHCMFIPESGEIKFAALGTQQWPTDLRYWQIYKIVKIIVHPEYVPLSKYHDIALLKTAAKIIYNLEVIPACLQRFDYMPGEAIATGWNAIGHHKHPADILNGVPIIQFSHIACMEAFAKNRQLAYGYNSYIQACYGDGDYSNDVCEGDSGGPLQVFTNRRKAKCLHTILGVTSYGRACGHLGTAGLYTRIAAYVPWIESITGYLT</sequence>
<evidence type="ECO:0000256" key="1">
    <source>
        <dbReference type="ARBA" id="ARBA00004239"/>
    </source>
</evidence>
<dbReference type="PROSITE" id="PS00134">
    <property type="entry name" value="TRYPSIN_HIS"/>
    <property type="match status" value="1"/>
</dbReference>
<keyword evidence="3" id="KW-1015">Disulfide bond</keyword>
<dbReference type="EMBL" id="JARGEI010000032">
    <property type="protein sequence ID" value="KAJ8703806.1"/>
    <property type="molecule type" value="Genomic_DNA"/>
</dbReference>
<feature type="domain" description="Peptidase S1" evidence="8">
    <location>
        <begin position="54"/>
        <end position="288"/>
    </location>
</feature>
<dbReference type="SMART" id="SM00020">
    <property type="entry name" value="Tryp_SPc"/>
    <property type="match status" value="1"/>
</dbReference>
<dbReference type="AlphaFoldDB" id="A0AAD7Y5R8"/>
<comment type="subcellular location">
    <subcellularLocation>
        <location evidence="1">Secreted</location>
        <location evidence="1">Extracellular space</location>
    </subcellularLocation>
</comment>
<evidence type="ECO:0000256" key="4">
    <source>
        <dbReference type="ARBA" id="ARBA00023240"/>
    </source>
</evidence>
<dbReference type="GO" id="GO:0090729">
    <property type="term" value="F:toxin activity"/>
    <property type="evidence" value="ECO:0007669"/>
    <property type="project" value="UniProtKB-KW"/>
</dbReference>
<evidence type="ECO:0000256" key="2">
    <source>
        <dbReference type="ARBA" id="ARBA00022656"/>
    </source>
</evidence>
<evidence type="ECO:0000259" key="8">
    <source>
        <dbReference type="PROSITE" id="PS50240"/>
    </source>
</evidence>
<reference evidence="9" key="1">
    <citation type="submission" date="2023-03" db="EMBL/GenBank/DDBJ databases">
        <title>Chromosome-level genomes of two armyworms, Mythimna separata and Mythimna loreyi, provide insights into the biosynthesis and reception of sex pheromones.</title>
        <authorList>
            <person name="Zhao H."/>
        </authorList>
    </citation>
    <scope>NUCLEOTIDE SEQUENCE</scope>
    <source>
        <strain evidence="9">BeijingLab</strain>
        <tissue evidence="9">Pupa</tissue>
    </source>
</reference>
<evidence type="ECO:0000256" key="6">
    <source>
        <dbReference type="ARBA" id="ARBA00084094"/>
    </source>
</evidence>
<dbReference type="InterPro" id="IPR033116">
    <property type="entry name" value="TRYPSIN_SER"/>
</dbReference>
<dbReference type="GO" id="GO:0004252">
    <property type="term" value="F:serine-type endopeptidase activity"/>
    <property type="evidence" value="ECO:0007669"/>
    <property type="project" value="InterPro"/>
</dbReference>
<dbReference type="InterPro" id="IPR051333">
    <property type="entry name" value="CLIP_Serine_Protease"/>
</dbReference>
<dbReference type="Proteomes" id="UP001231518">
    <property type="component" value="Chromosome 31"/>
</dbReference>
<dbReference type="FunFam" id="2.40.10.10:FF:000068">
    <property type="entry name" value="transmembrane protease serine 2"/>
    <property type="match status" value="1"/>
</dbReference>
<dbReference type="InterPro" id="IPR018114">
    <property type="entry name" value="TRYPSIN_HIS"/>
</dbReference>
<evidence type="ECO:0000313" key="9">
    <source>
        <dbReference type="EMBL" id="KAJ8703806.1"/>
    </source>
</evidence>
<evidence type="ECO:0000256" key="5">
    <source>
        <dbReference type="ARBA" id="ARBA00055534"/>
    </source>
</evidence>
<evidence type="ECO:0000256" key="3">
    <source>
        <dbReference type="ARBA" id="ARBA00023157"/>
    </source>
</evidence>
<dbReference type="PROSITE" id="PS00135">
    <property type="entry name" value="TRYPSIN_SER"/>
    <property type="match status" value="1"/>
</dbReference>
<keyword evidence="7" id="KW-0378">Hydrolase</keyword>
<dbReference type="PANTHER" id="PTHR24260:SF147">
    <property type="entry name" value="EG:BACR7A4.3 PROTEIN-RELATED"/>
    <property type="match status" value="1"/>
</dbReference>
<dbReference type="CDD" id="cd00190">
    <property type="entry name" value="Tryp_SPc"/>
    <property type="match status" value="1"/>
</dbReference>
<dbReference type="SUPFAM" id="SSF50494">
    <property type="entry name" value="Trypsin-like serine proteases"/>
    <property type="match status" value="1"/>
</dbReference>
<dbReference type="PRINTS" id="PR00722">
    <property type="entry name" value="CHYMOTRYPSIN"/>
</dbReference>
<keyword evidence="6" id="KW-1205">Fibrinolytic toxin</keyword>
<keyword evidence="4" id="KW-1199">Hemostasis impairing toxin</keyword>
<dbReference type="GO" id="GO:0006508">
    <property type="term" value="P:proteolysis"/>
    <property type="evidence" value="ECO:0007669"/>
    <property type="project" value="UniProtKB-KW"/>
</dbReference>
<comment type="caution">
    <text evidence="9">The sequence shown here is derived from an EMBL/GenBank/DDBJ whole genome shotgun (WGS) entry which is preliminary data.</text>
</comment>
<keyword evidence="10" id="KW-1185">Reference proteome</keyword>
<dbReference type="PANTHER" id="PTHR24260">
    <property type="match status" value="1"/>
</dbReference>
<comment type="function">
    <text evidence="5">Fibrinolytic activity; shows preferential cleavage of Arg-Gly bonds in all three fibrinogen chains. Contact with the caterpillars causes severe bleeding, due the anticoagulant effect of the protein.</text>
</comment>
<protein>
    <recommendedName>
        <fullName evidence="8">Peptidase S1 domain-containing protein</fullName>
    </recommendedName>
</protein>
<dbReference type="InterPro" id="IPR001314">
    <property type="entry name" value="Peptidase_S1A"/>
</dbReference>
<dbReference type="InterPro" id="IPR009003">
    <property type="entry name" value="Peptidase_S1_PA"/>
</dbReference>
<dbReference type="InterPro" id="IPR001254">
    <property type="entry name" value="Trypsin_dom"/>
</dbReference>
<dbReference type="Gene3D" id="2.40.10.10">
    <property type="entry name" value="Trypsin-like serine proteases"/>
    <property type="match status" value="1"/>
</dbReference>
<dbReference type="InterPro" id="IPR043504">
    <property type="entry name" value="Peptidase_S1_PA_chymotrypsin"/>
</dbReference>
<evidence type="ECO:0000256" key="7">
    <source>
        <dbReference type="RuleBase" id="RU363034"/>
    </source>
</evidence>
<gene>
    <name evidence="9" type="ORF">PYW07_013100</name>
</gene>
<dbReference type="Pfam" id="PF00089">
    <property type="entry name" value="Trypsin"/>
    <property type="match status" value="1"/>
</dbReference>